<proteinExistence type="predicted"/>
<dbReference type="Proteomes" id="UP000522333">
    <property type="component" value="Unassembled WGS sequence"/>
</dbReference>
<evidence type="ECO:0000313" key="2">
    <source>
        <dbReference type="Proteomes" id="UP000522333"/>
    </source>
</evidence>
<reference evidence="1 2" key="1">
    <citation type="submission" date="2020-04" db="EMBL/GenBank/DDBJ databases">
        <authorList>
            <person name="Hitch T.C.A."/>
            <person name="Wylensek D."/>
            <person name="Clavel T."/>
        </authorList>
    </citation>
    <scope>NUCLEOTIDE SEQUENCE [LARGE SCALE GENOMIC DNA]</scope>
    <source>
        <strain evidence="1 2">PG-251-APC-1</strain>
    </source>
</reference>
<comment type="caution">
    <text evidence="1">The sequence shown here is derived from an EMBL/GenBank/DDBJ whole genome shotgun (WGS) entry which is preliminary data.</text>
</comment>
<name>A0A848C671_9BACT</name>
<dbReference type="EMBL" id="JABAFY010000010">
    <property type="protein sequence ID" value="NME51741.1"/>
    <property type="molecule type" value="Genomic_DNA"/>
</dbReference>
<gene>
    <name evidence="1" type="ORF">HF854_04165</name>
</gene>
<sequence length="80" mass="8940">MSGSQKPLEPVAPDGMELLFFYRCPHCLRHVPLVNPVEPRNVRCDGCGKQFPIIPVDEHGLHYVRIMLANGKAAANPDYL</sequence>
<accession>A0A848C671</accession>
<dbReference type="RefSeq" id="WP_168935192.1">
    <property type="nucleotide sequence ID" value="NZ_CAJKKT010000005.1"/>
</dbReference>
<evidence type="ECO:0000313" key="1">
    <source>
        <dbReference type="EMBL" id="NME51741.1"/>
    </source>
</evidence>
<dbReference type="AlphaFoldDB" id="A0A848C671"/>
<protein>
    <submittedName>
        <fullName evidence="1">Uncharacterized protein</fullName>
    </submittedName>
</protein>
<organism evidence="1 2">
    <name type="scientific">Desulfovibrio piger</name>
    <dbReference type="NCBI Taxonomy" id="901"/>
    <lineage>
        <taxon>Bacteria</taxon>
        <taxon>Pseudomonadati</taxon>
        <taxon>Thermodesulfobacteriota</taxon>
        <taxon>Desulfovibrionia</taxon>
        <taxon>Desulfovibrionales</taxon>
        <taxon>Desulfovibrionaceae</taxon>
        <taxon>Desulfovibrio</taxon>
    </lineage>
</organism>